<keyword evidence="1" id="KW-0694">RNA-binding</keyword>
<feature type="region of interest" description="Disordered" evidence="2">
    <location>
        <begin position="581"/>
        <end position="604"/>
    </location>
</feature>
<dbReference type="GO" id="GO:0030422">
    <property type="term" value="P:siRNA processing"/>
    <property type="evidence" value="ECO:0007669"/>
    <property type="project" value="TreeGrafter"/>
</dbReference>
<dbReference type="EMBL" id="KN824341">
    <property type="protein sequence ID" value="KIM23184.1"/>
    <property type="molecule type" value="Genomic_DNA"/>
</dbReference>
<dbReference type="OrthoDB" id="10055769at2759"/>
<dbReference type="GO" id="GO:0031380">
    <property type="term" value="C:nuclear RNA-directed RNA polymerase complex"/>
    <property type="evidence" value="ECO:0007669"/>
    <property type="project" value="TreeGrafter"/>
</dbReference>
<organism evidence="4 5">
    <name type="scientific">Serendipita vermifera MAFF 305830</name>
    <dbReference type="NCBI Taxonomy" id="933852"/>
    <lineage>
        <taxon>Eukaryota</taxon>
        <taxon>Fungi</taxon>
        <taxon>Dikarya</taxon>
        <taxon>Basidiomycota</taxon>
        <taxon>Agaricomycotina</taxon>
        <taxon>Agaricomycetes</taxon>
        <taxon>Sebacinales</taxon>
        <taxon>Serendipitaceae</taxon>
        <taxon>Serendipita</taxon>
    </lineage>
</organism>
<reference evidence="5" key="2">
    <citation type="submission" date="2015-01" db="EMBL/GenBank/DDBJ databases">
        <title>Evolutionary Origins and Diversification of the Mycorrhizal Mutualists.</title>
        <authorList>
            <consortium name="DOE Joint Genome Institute"/>
            <consortium name="Mycorrhizal Genomics Consortium"/>
            <person name="Kohler A."/>
            <person name="Kuo A."/>
            <person name="Nagy L.G."/>
            <person name="Floudas D."/>
            <person name="Copeland A."/>
            <person name="Barry K.W."/>
            <person name="Cichocki N."/>
            <person name="Veneault-Fourrey C."/>
            <person name="LaButti K."/>
            <person name="Lindquist E.A."/>
            <person name="Lipzen A."/>
            <person name="Lundell T."/>
            <person name="Morin E."/>
            <person name="Murat C."/>
            <person name="Riley R."/>
            <person name="Ohm R."/>
            <person name="Sun H."/>
            <person name="Tunlid A."/>
            <person name="Henrissat B."/>
            <person name="Grigoriev I.V."/>
            <person name="Hibbett D.S."/>
            <person name="Martin F."/>
        </authorList>
    </citation>
    <scope>NUCLEOTIDE SEQUENCE [LARGE SCALE GENOMIC DNA]</scope>
    <source>
        <strain evidence="5">MAFF 305830</strain>
    </source>
</reference>
<evidence type="ECO:0000313" key="5">
    <source>
        <dbReference type="Proteomes" id="UP000054097"/>
    </source>
</evidence>
<sequence length="1150" mass="128992">METDIPTRPVSPEDYRITSLPKPSPRFARPPSPPLPPSTPSPPPPPSVPYTRRGISRELEERFPVVVAHSPNHQRLWDRLAVGTLWKVAQVTNDLGLNLDLLDGEILEELVGNNSTMGRVEEILRRARKEEWIQRETPDETETKQIREVSAELDWEAEQIVAGNGEMLGWREERGTRYGGKVQFAATLKLEEKVDKKGKRPISKNSPLDLDEFGRLVLEPPSIRGSSIFTRTFGSHHFLRVRVSKRVQTEFSVWCKSADERAAAQKVVKEWSKRPIFILGRVYSFFREKDDVNFYFLEGQELVGQIFDHGRRGYGLPECASVYDLIEWWGPLAHNGNQDFNKLCTRLELGLSDTLPGMFIRPDCIEVADDIVNDENVEFTDGAGIATPSVAHALRRKYGDGASASLHMAYQIRVHTAKGVVLIDPESVLNGRNSAAPHRLKLYKSMVKSSTAARALRPGPANGYHILDAACNILCVVKPAPSSSASGARLSSQFITILAERGVPPQVFLDLQAEAVRKELAIWTDIATEEHFDHHKNEKYFRVDENTRLRLARTIAHNKALHLMVKKRELGGAAKGLGYGRTKKTDRTDEVEEDESEIESSDEEPAGLMAVGSFESFTSITTNSGKVQRYSDPWTANEISGLPALKSEQLRLALLAGIDVPRSNWFSEIWIDMAKTAMLSFVTKFHLPVARSASGFFQPGPTGILEEGEVCFFVKEQMVDGETGLPVTSIEGDVVIGRHPALLPTDMQKVKGRAIEFLRHHAGIIFCSVKGAIPLASLCAGGDYDGDEGTIIWERSIVDNFHNADPSLRLPPPGFEDRFEKVGVKTSQVERQLRGLTEPERTIQLTKRLVDSVAEGNTFKIYNSFANMATYRDGVQGYWKSEDEFVKTQTALIMGHTFNSLMDSRKTGIRIKPKVLARDKAEWSVHEEPYWLRRQKNLVSSPFSKQNLRPLRPRDMRTHVLDQLVLAGEDELARAIKLFQDKLRPKARGTGELYFDGNGTDSHLTYHWRAAEHRAEIEPGGKAELQKIKDGVIACQNRFKHLNMESARKITTIAQRKVKLRQICDEYSRLGTSIDGGKMGMEQDELLRFVKASCAYVCDATKRGGADNGFAWHVAMRDLCEIKARALAGGHIVAVPYSVMEKLDVHRHWS</sequence>
<dbReference type="AlphaFoldDB" id="A0A0C3AT42"/>
<dbReference type="PANTHER" id="PTHR23079">
    <property type="entry name" value="RNA-DEPENDENT RNA POLYMERASE"/>
    <property type="match status" value="1"/>
</dbReference>
<keyword evidence="1" id="KW-0696">RNA-directed RNA polymerase</keyword>
<evidence type="ECO:0000256" key="2">
    <source>
        <dbReference type="SAM" id="MobiDB-lite"/>
    </source>
</evidence>
<dbReference type="GO" id="GO:0003723">
    <property type="term" value="F:RNA binding"/>
    <property type="evidence" value="ECO:0007669"/>
    <property type="project" value="UniProtKB-KW"/>
</dbReference>
<dbReference type="HOGENOM" id="CLU_003387_1_0_1"/>
<evidence type="ECO:0000256" key="1">
    <source>
        <dbReference type="RuleBase" id="RU363098"/>
    </source>
</evidence>
<dbReference type="InterPro" id="IPR057596">
    <property type="entry name" value="RDRP_core"/>
</dbReference>
<dbReference type="Pfam" id="PF05183">
    <property type="entry name" value="RdRP"/>
    <property type="match status" value="1"/>
</dbReference>
<accession>A0A0C3AT42</accession>
<comment type="catalytic activity">
    <reaction evidence="1">
        <text>RNA(n) + a ribonucleoside 5'-triphosphate = RNA(n+1) + diphosphate</text>
        <dbReference type="Rhea" id="RHEA:21248"/>
        <dbReference type="Rhea" id="RHEA-COMP:14527"/>
        <dbReference type="Rhea" id="RHEA-COMP:17342"/>
        <dbReference type="ChEBI" id="CHEBI:33019"/>
        <dbReference type="ChEBI" id="CHEBI:61557"/>
        <dbReference type="ChEBI" id="CHEBI:140395"/>
        <dbReference type="EC" id="2.7.7.48"/>
    </reaction>
</comment>
<dbReference type="EC" id="2.7.7.48" evidence="1"/>
<keyword evidence="1" id="KW-0548">Nucleotidyltransferase</keyword>
<dbReference type="STRING" id="933852.A0A0C3AT42"/>
<dbReference type="GO" id="GO:0003968">
    <property type="term" value="F:RNA-directed RNA polymerase activity"/>
    <property type="evidence" value="ECO:0007669"/>
    <property type="project" value="UniProtKB-KW"/>
</dbReference>
<evidence type="ECO:0000313" key="4">
    <source>
        <dbReference type="EMBL" id="KIM23184.1"/>
    </source>
</evidence>
<protein>
    <recommendedName>
        <fullName evidence="1">RNA-dependent RNA polymerase</fullName>
        <ecNumber evidence="1">2.7.7.48</ecNumber>
    </recommendedName>
</protein>
<keyword evidence="5" id="KW-1185">Reference proteome</keyword>
<proteinExistence type="inferred from homology"/>
<feature type="compositionally biased region" description="Pro residues" evidence="2">
    <location>
        <begin position="22"/>
        <end position="48"/>
    </location>
</feature>
<dbReference type="PANTHER" id="PTHR23079:SF14">
    <property type="entry name" value="RNA-DEPENDENT RNA POLYMERASE"/>
    <property type="match status" value="1"/>
</dbReference>
<dbReference type="Proteomes" id="UP000054097">
    <property type="component" value="Unassembled WGS sequence"/>
</dbReference>
<feature type="compositionally biased region" description="Acidic residues" evidence="2">
    <location>
        <begin position="589"/>
        <end position="604"/>
    </location>
</feature>
<reference evidence="4 5" key="1">
    <citation type="submission" date="2014-04" db="EMBL/GenBank/DDBJ databases">
        <authorList>
            <consortium name="DOE Joint Genome Institute"/>
            <person name="Kuo A."/>
            <person name="Zuccaro A."/>
            <person name="Kohler A."/>
            <person name="Nagy L.G."/>
            <person name="Floudas D."/>
            <person name="Copeland A."/>
            <person name="Barry K.W."/>
            <person name="Cichocki N."/>
            <person name="Veneault-Fourrey C."/>
            <person name="LaButti K."/>
            <person name="Lindquist E.A."/>
            <person name="Lipzen A."/>
            <person name="Lundell T."/>
            <person name="Morin E."/>
            <person name="Murat C."/>
            <person name="Sun H."/>
            <person name="Tunlid A."/>
            <person name="Henrissat B."/>
            <person name="Grigoriev I.V."/>
            <person name="Hibbett D.S."/>
            <person name="Martin F."/>
            <person name="Nordberg H.P."/>
            <person name="Cantor M.N."/>
            <person name="Hua S.X."/>
        </authorList>
    </citation>
    <scope>NUCLEOTIDE SEQUENCE [LARGE SCALE GENOMIC DNA]</scope>
    <source>
        <strain evidence="4 5">MAFF 305830</strain>
    </source>
</reference>
<feature type="region of interest" description="Disordered" evidence="2">
    <location>
        <begin position="1"/>
        <end position="52"/>
    </location>
</feature>
<gene>
    <name evidence="4" type="ORF">M408DRAFT_332479</name>
</gene>
<feature type="domain" description="RDRP core" evidence="3">
    <location>
        <begin position="215"/>
        <end position="964"/>
    </location>
</feature>
<dbReference type="InterPro" id="IPR007855">
    <property type="entry name" value="RDRP"/>
</dbReference>
<comment type="similarity">
    <text evidence="1">Belongs to the RdRP family.</text>
</comment>
<name>A0A0C3AT42_SERVB</name>
<keyword evidence="1" id="KW-0808">Transferase</keyword>
<evidence type="ECO:0000259" key="3">
    <source>
        <dbReference type="Pfam" id="PF05183"/>
    </source>
</evidence>